<dbReference type="AlphaFoldDB" id="A0AAP1CBV1"/>
<accession>A0AAP1CBV1</accession>
<dbReference type="EMBL" id="LOTQ01000001">
    <property type="protein sequence ID" value="KVA12950.1"/>
    <property type="molecule type" value="Genomic_DNA"/>
</dbReference>
<organism evidence="1 2">
    <name type="scientific">Burkholderia latens</name>
    <dbReference type="NCBI Taxonomy" id="488446"/>
    <lineage>
        <taxon>Bacteria</taxon>
        <taxon>Pseudomonadati</taxon>
        <taxon>Pseudomonadota</taxon>
        <taxon>Betaproteobacteria</taxon>
        <taxon>Burkholderiales</taxon>
        <taxon>Burkholderiaceae</taxon>
        <taxon>Burkholderia</taxon>
        <taxon>Burkholderia cepacia complex</taxon>
    </lineage>
</organism>
<name>A0AAP1CBV1_9BURK</name>
<dbReference type="Gene3D" id="3.40.50.2000">
    <property type="entry name" value="Glycogen Phosphorylase B"/>
    <property type="match status" value="1"/>
</dbReference>
<evidence type="ECO:0000313" key="1">
    <source>
        <dbReference type="EMBL" id="KVA12950.1"/>
    </source>
</evidence>
<gene>
    <name evidence="1" type="ORF">WI41_05765</name>
</gene>
<protein>
    <recommendedName>
        <fullName evidence="3">Glycosyltransferase</fullName>
    </recommendedName>
</protein>
<proteinExistence type="predicted"/>
<dbReference type="PANTHER" id="PTHR46656">
    <property type="entry name" value="PUTATIVE-RELATED"/>
    <property type="match status" value="1"/>
</dbReference>
<dbReference type="PANTHER" id="PTHR46656:SF3">
    <property type="entry name" value="PUTATIVE-RELATED"/>
    <property type="match status" value="1"/>
</dbReference>
<evidence type="ECO:0008006" key="3">
    <source>
        <dbReference type="Google" id="ProtNLM"/>
    </source>
</evidence>
<comment type="caution">
    <text evidence="1">The sequence shown here is derived from an EMBL/GenBank/DDBJ whole genome shotgun (WGS) entry which is preliminary data.</text>
</comment>
<evidence type="ECO:0000313" key="2">
    <source>
        <dbReference type="Proteomes" id="UP000056450"/>
    </source>
</evidence>
<dbReference type="CDD" id="cd01635">
    <property type="entry name" value="Glycosyltransferase_GTB-type"/>
    <property type="match status" value="1"/>
</dbReference>
<reference evidence="1 2" key="1">
    <citation type="submission" date="2015-11" db="EMBL/GenBank/DDBJ databases">
        <title>Expanding the genomic diversity of Burkholderia species for the development of highly accurate diagnostics.</title>
        <authorList>
            <person name="Sahl J."/>
            <person name="Keim P."/>
            <person name="Wagner D."/>
        </authorList>
    </citation>
    <scope>NUCLEOTIDE SEQUENCE [LARGE SCALE GENOMIC DNA]</scope>
    <source>
        <strain evidence="1 2">RF32-BP12</strain>
    </source>
</reference>
<dbReference type="SUPFAM" id="SSF53756">
    <property type="entry name" value="UDP-Glycosyltransferase/glycogen phosphorylase"/>
    <property type="match status" value="1"/>
</dbReference>
<dbReference type="Proteomes" id="UP000056450">
    <property type="component" value="Unassembled WGS sequence"/>
</dbReference>
<sequence length="388" mass="43037">MIVRGDLNSYSGYAYATRLYLEWLEPHFDIVLGVDLHGHPSRHVAVWPYPLIADNCVASAAKMPGSEVVVLTISTPDNFRPFTGARNIGLFFWETDRLGNQSWIASINDIDEVWVPARFMQPMLEEEGVEIPIVYTPCPMPHGNAELRDVSIPELTLREIPLRGGMAPNLVSLSEVRTQSDLLLLSTNTLIPRKGFPVLADEWLDVIRAHPRAGLVLKVSTIDVTETADRLFDRVATLFAQIARRHEVDSSRVYMCTGSLTHDTMQALGQTCDGFLTASFGEGLGLGLFENLLAGKPALCPRHTSFAEFLPANYRYFIDTEVANFGLADPVGVNPISAHWGVLREGALLATVETLLGDLRDRRTHAEVSAAVEHFRTVCSPRVWEHHA</sequence>